<dbReference type="PANTHER" id="PTHR43194:SF2">
    <property type="entry name" value="PEROXISOMAL MEMBRANE PROTEIN LPX1"/>
    <property type="match status" value="1"/>
</dbReference>
<organism evidence="2 3">
    <name type="scientific">Allokutzneria oryzae</name>
    <dbReference type="NCBI Taxonomy" id="1378989"/>
    <lineage>
        <taxon>Bacteria</taxon>
        <taxon>Bacillati</taxon>
        <taxon>Actinomycetota</taxon>
        <taxon>Actinomycetes</taxon>
        <taxon>Pseudonocardiales</taxon>
        <taxon>Pseudonocardiaceae</taxon>
        <taxon>Allokutzneria</taxon>
    </lineage>
</organism>
<keyword evidence="2" id="KW-0378">Hydrolase</keyword>
<dbReference type="Proteomes" id="UP001589693">
    <property type="component" value="Unassembled WGS sequence"/>
</dbReference>
<protein>
    <submittedName>
        <fullName evidence="2">Alpha/beta hydrolase</fullName>
    </submittedName>
</protein>
<accession>A0ABV6A4W0</accession>
<dbReference type="InterPro" id="IPR000073">
    <property type="entry name" value="AB_hydrolase_1"/>
</dbReference>
<dbReference type="Gene3D" id="3.40.50.1820">
    <property type="entry name" value="alpha/beta hydrolase"/>
    <property type="match status" value="1"/>
</dbReference>
<dbReference type="SUPFAM" id="SSF53474">
    <property type="entry name" value="alpha/beta-Hydrolases"/>
    <property type="match status" value="1"/>
</dbReference>
<reference evidence="2 3" key="1">
    <citation type="submission" date="2024-09" db="EMBL/GenBank/DDBJ databases">
        <authorList>
            <person name="Sun Q."/>
            <person name="Mori K."/>
        </authorList>
    </citation>
    <scope>NUCLEOTIDE SEQUENCE [LARGE SCALE GENOMIC DNA]</scope>
    <source>
        <strain evidence="2 3">TBRC 7907</strain>
    </source>
</reference>
<dbReference type="GO" id="GO:0016787">
    <property type="term" value="F:hydrolase activity"/>
    <property type="evidence" value="ECO:0007669"/>
    <property type="project" value="UniProtKB-KW"/>
</dbReference>
<evidence type="ECO:0000259" key="1">
    <source>
        <dbReference type="Pfam" id="PF12697"/>
    </source>
</evidence>
<comment type="caution">
    <text evidence="2">The sequence shown here is derived from an EMBL/GenBank/DDBJ whole genome shotgun (WGS) entry which is preliminary data.</text>
</comment>
<dbReference type="PANTHER" id="PTHR43194">
    <property type="entry name" value="HYDROLASE ALPHA/BETA FOLD FAMILY"/>
    <property type="match status" value="1"/>
</dbReference>
<evidence type="ECO:0000313" key="2">
    <source>
        <dbReference type="EMBL" id="MFB9908183.1"/>
    </source>
</evidence>
<sequence length="267" mass="27965">MARAMRVLDWAFPVSPVRREVLSELPDGDGTGKPPLLFVHGVGGGAWQFAEHWLKAAAARGFPAYAVSLRCAGGSGGERRRFVTGLRHYVHDVVQTAVRLPRQPVLIGHSMGGLVVQQALSRYPARAGVLLGSVGSGPELAGLAALATRSPRTLAQALLGRSMTFPPGLEYSSPLPAAAYSGRQGPTGALAQVQLLFHARPAPPLGGAPVLVVGSRSDAVIPVSSVRATAGHYRTAPRWVDGVGHAMMLDSGQAEVLDLVLDWVDGL</sequence>
<evidence type="ECO:0000313" key="3">
    <source>
        <dbReference type="Proteomes" id="UP001589693"/>
    </source>
</evidence>
<dbReference type="InterPro" id="IPR050228">
    <property type="entry name" value="Carboxylesterase_BioH"/>
</dbReference>
<dbReference type="EMBL" id="JBHLZU010000026">
    <property type="protein sequence ID" value="MFB9908183.1"/>
    <property type="molecule type" value="Genomic_DNA"/>
</dbReference>
<feature type="domain" description="AB hydrolase-1" evidence="1">
    <location>
        <begin position="36"/>
        <end position="258"/>
    </location>
</feature>
<dbReference type="RefSeq" id="WP_377859619.1">
    <property type="nucleotide sequence ID" value="NZ_JBHLZU010000026.1"/>
</dbReference>
<dbReference type="Pfam" id="PF12697">
    <property type="entry name" value="Abhydrolase_6"/>
    <property type="match status" value="1"/>
</dbReference>
<name>A0ABV6A4W0_9PSEU</name>
<dbReference type="InterPro" id="IPR029058">
    <property type="entry name" value="AB_hydrolase_fold"/>
</dbReference>
<proteinExistence type="predicted"/>
<keyword evidence="3" id="KW-1185">Reference proteome</keyword>
<gene>
    <name evidence="2" type="ORF">ACFFQA_29985</name>
</gene>